<protein>
    <submittedName>
        <fullName evidence="1">Uncharacterized protein</fullName>
    </submittedName>
</protein>
<name>A0A9W6MTZ4_9HYPH</name>
<proteinExistence type="predicted"/>
<evidence type="ECO:0000313" key="2">
    <source>
        <dbReference type="Proteomes" id="UP001143372"/>
    </source>
</evidence>
<evidence type="ECO:0000313" key="1">
    <source>
        <dbReference type="EMBL" id="GLK66432.1"/>
    </source>
</evidence>
<reference evidence="1" key="1">
    <citation type="journal article" date="2014" name="Int. J. Syst. Evol. Microbiol.">
        <title>Complete genome sequence of Corynebacterium casei LMG S-19264T (=DSM 44701T), isolated from a smear-ripened cheese.</title>
        <authorList>
            <consortium name="US DOE Joint Genome Institute (JGI-PGF)"/>
            <person name="Walter F."/>
            <person name="Albersmeier A."/>
            <person name="Kalinowski J."/>
            <person name="Ruckert C."/>
        </authorList>
    </citation>
    <scope>NUCLEOTIDE SEQUENCE</scope>
    <source>
        <strain evidence="1">VKM B-2347</strain>
    </source>
</reference>
<dbReference type="Proteomes" id="UP001143372">
    <property type="component" value="Unassembled WGS sequence"/>
</dbReference>
<accession>A0A9W6MTZ4</accession>
<dbReference type="AlphaFoldDB" id="A0A9W6MTZ4"/>
<dbReference type="EMBL" id="BSFI01000001">
    <property type="protein sequence ID" value="GLK66432.1"/>
    <property type="molecule type" value="Genomic_DNA"/>
</dbReference>
<sequence>MTLIAMRSDSLMPTLELNDVEALIESVASASPPLAGAEDDGLAAVAREAGFGDRYRLWRGRSGRRYLVTVMPLGEAMRVENGVVMLVAIAADGSREIMWAGESGSALPGLALAPGVRIEAHVHLLAVSDESRAEALSDLVNDTQTYSSVLTVRAAASHESVGSATPSRSSSRAVFTT</sequence>
<organism evidence="1 2">
    <name type="scientific">Hansschlegelia plantiphila</name>
    <dbReference type="NCBI Taxonomy" id="374655"/>
    <lineage>
        <taxon>Bacteria</taxon>
        <taxon>Pseudomonadati</taxon>
        <taxon>Pseudomonadota</taxon>
        <taxon>Alphaproteobacteria</taxon>
        <taxon>Hyphomicrobiales</taxon>
        <taxon>Methylopilaceae</taxon>
        <taxon>Hansschlegelia</taxon>
    </lineage>
</organism>
<comment type="caution">
    <text evidence="1">The sequence shown here is derived from an EMBL/GenBank/DDBJ whole genome shotgun (WGS) entry which is preliminary data.</text>
</comment>
<gene>
    <name evidence="1" type="ORF">GCM10008179_00700</name>
</gene>
<keyword evidence="2" id="KW-1185">Reference proteome</keyword>
<reference evidence="1" key="2">
    <citation type="submission" date="2023-01" db="EMBL/GenBank/DDBJ databases">
        <authorList>
            <person name="Sun Q."/>
            <person name="Evtushenko L."/>
        </authorList>
    </citation>
    <scope>NUCLEOTIDE SEQUENCE</scope>
    <source>
        <strain evidence="1">VKM B-2347</strain>
    </source>
</reference>